<keyword evidence="2" id="KW-1185">Reference proteome</keyword>
<organism evidence="1 2">
    <name type="scientific">Paenibacillus glacialis</name>
    <dbReference type="NCBI Taxonomy" id="494026"/>
    <lineage>
        <taxon>Bacteria</taxon>
        <taxon>Bacillati</taxon>
        <taxon>Bacillota</taxon>
        <taxon>Bacilli</taxon>
        <taxon>Bacillales</taxon>
        <taxon>Paenibacillaceae</taxon>
        <taxon>Paenibacillus</taxon>
    </lineage>
</organism>
<keyword evidence="1" id="KW-0032">Aminotransferase</keyword>
<dbReference type="EMBL" id="LVJH01000070">
    <property type="protein sequence ID" value="OAB33973.1"/>
    <property type="molecule type" value="Genomic_DNA"/>
</dbReference>
<dbReference type="AlphaFoldDB" id="A0A162LTB3"/>
<name>A0A162LTB3_9BACL</name>
<dbReference type="RefSeq" id="WP_068537716.1">
    <property type="nucleotide sequence ID" value="NZ_LVJH01000070.1"/>
</dbReference>
<evidence type="ECO:0000313" key="1">
    <source>
        <dbReference type="EMBL" id="OAB33973.1"/>
    </source>
</evidence>
<comment type="caution">
    <text evidence="1">The sequence shown here is derived from an EMBL/GenBank/DDBJ whole genome shotgun (WGS) entry which is preliminary data.</text>
</comment>
<dbReference type="Proteomes" id="UP000076967">
    <property type="component" value="Unassembled WGS sequence"/>
</dbReference>
<accession>A0A162LTB3</accession>
<dbReference type="GO" id="GO:0008483">
    <property type="term" value="F:transaminase activity"/>
    <property type="evidence" value="ECO:0007669"/>
    <property type="project" value="UniProtKB-KW"/>
</dbReference>
<keyword evidence="1" id="KW-0808">Transferase</keyword>
<evidence type="ECO:0000313" key="2">
    <source>
        <dbReference type="Proteomes" id="UP000076967"/>
    </source>
</evidence>
<protein>
    <submittedName>
        <fullName evidence="1">DegT/DnrJ/EryC1/StrS aminotransferase</fullName>
    </submittedName>
</protein>
<sequence>MTDSVISKQNYFSLSFVLSRVLNSGVIMSIEKNENELKGLEKSIGKITKDKHVALFNSYTGAVHGALWGQNIVHGSSTRLEEASDQERKFLNWLGVNLSSDPDVEQGFTAISVNWENLNDLEAVVLSKTTATQDQALVLDFTDLGFGPCAALAVNDVSVWKKAERLKIFGAFDLKTMWTQEESDSEIEPAIQFNYRLSPLVGACVKLTLLRRNRGNED</sequence>
<dbReference type="STRING" id="494026.PGLA_24020"/>
<proteinExistence type="predicted"/>
<gene>
    <name evidence="1" type="ORF">PGLA_24020</name>
</gene>
<reference evidence="1 2" key="1">
    <citation type="submission" date="2016-03" db="EMBL/GenBank/DDBJ databases">
        <title>Draft genome sequence of Paenibacillus glacialis DSM 22343.</title>
        <authorList>
            <person name="Shin S.-K."/>
            <person name="Yi H."/>
        </authorList>
    </citation>
    <scope>NUCLEOTIDE SEQUENCE [LARGE SCALE GENOMIC DNA]</scope>
    <source>
        <strain evidence="1 2">DSM 22343</strain>
    </source>
</reference>
<dbReference type="OrthoDB" id="4151975at2"/>